<dbReference type="Proteomes" id="UP001597110">
    <property type="component" value="Unassembled WGS sequence"/>
</dbReference>
<accession>A0ABW2YGP7</accession>
<name>A0ABW2YGP7_9GAMM</name>
<dbReference type="Pfam" id="PF13376">
    <property type="entry name" value="OmdA"/>
    <property type="match status" value="1"/>
</dbReference>
<sequence>MSTTDLPDDLPVIAFDDAEAWEGWLVAHADAKGLWLKIAKKGAGVTTVNYAEALDVALCHGWIDGQKRSFDDRFFLQRFTPRRPKGLWSKINIGHVERLIAAGRMRDGGLREVEAAKADGRWDAAYDGARAMEVPPELAAALAKNRKAKAFFDTLNSTNRYAVCWRVQTAKKPETKAKRVETLVAMLARGEKLH</sequence>
<evidence type="ECO:0000313" key="1">
    <source>
        <dbReference type="EMBL" id="MFD0727616.1"/>
    </source>
</evidence>
<dbReference type="EMBL" id="JBHTIF010000006">
    <property type="protein sequence ID" value="MFD0727616.1"/>
    <property type="molecule type" value="Genomic_DNA"/>
</dbReference>
<keyword evidence="2" id="KW-1185">Reference proteome</keyword>
<organism evidence="1 2">
    <name type="scientific">Lysobacter brunescens</name>
    <dbReference type="NCBI Taxonomy" id="262323"/>
    <lineage>
        <taxon>Bacteria</taxon>
        <taxon>Pseudomonadati</taxon>
        <taxon>Pseudomonadota</taxon>
        <taxon>Gammaproteobacteria</taxon>
        <taxon>Lysobacterales</taxon>
        <taxon>Lysobacteraceae</taxon>
        <taxon>Lysobacter</taxon>
    </lineage>
</organism>
<evidence type="ECO:0000313" key="2">
    <source>
        <dbReference type="Proteomes" id="UP001597110"/>
    </source>
</evidence>
<protein>
    <submittedName>
        <fullName evidence="1">YdeI family protein</fullName>
    </submittedName>
</protein>
<gene>
    <name evidence="1" type="ORF">ACFQ0E_18645</name>
</gene>
<comment type="caution">
    <text evidence="1">The sequence shown here is derived from an EMBL/GenBank/DDBJ whole genome shotgun (WGS) entry which is preliminary data.</text>
</comment>
<proteinExistence type="predicted"/>
<dbReference type="RefSeq" id="WP_386826441.1">
    <property type="nucleotide sequence ID" value="NZ_JBHTIF010000006.1"/>
</dbReference>
<reference evidence="2" key="1">
    <citation type="journal article" date="2019" name="Int. J. Syst. Evol. Microbiol.">
        <title>The Global Catalogue of Microorganisms (GCM) 10K type strain sequencing project: providing services to taxonomists for standard genome sequencing and annotation.</title>
        <authorList>
            <consortium name="The Broad Institute Genomics Platform"/>
            <consortium name="The Broad Institute Genome Sequencing Center for Infectious Disease"/>
            <person name="Wu L."/>
            <person name="Ma J."/>
        </authorList>
    </citation>
    <scope>NUCLEOTIDE SEQUENCE [LARGE SCALE GENOMIC DNA]</scope>
    <source>
        <strain evidence="2">CCUG 55585</strain>
    </source>
</reference>